<gene>
    <name evidence="1" type="ORF">RhiirC2_784725</name>
</gene>
<reference evidence="1 2" key="1">
    <citation type="submission" date="2016-04" db="EMBL/GenBank/DDBJ databases">
        <title>Genome analyses suggest a sexual origin of heterokaryosis in a supposedly ancient asexual fungus.</title>
        <authorList>
            <person name="Ropars J."/>
            <person name="Sedzielewska K."/>
            <person name="Noel J."/>
            <person name="Charron P."/>
            <person name="Farinelli L."/>
            <person name="Marton T."/>
            <person name="Kruger M."/>
            <person name="Pelin A."/>
            <person name="Brachmann A."/>
            <person name="Corradi N."/>
        </authorList>
    </citation>
    <scope>NUCLEOTIDE SEQUENCE [LARGE SCALE GENOMIC DNA]</scope>
    <source>
        <strain evidence="1 2">C2</strain>
    </source>
</reference>
<protein>
    <submittedName>
        <fullName evidence="1">Uncharacterized protein</fullName>
    </submittedName>
</protein>
<reference evidence="1 2" key="2">
    <citation type="submission" date="2017-10" db="EMBL/GenBank/DDBJ databases">
        <title>Extensive intraspecific genome diversity in a model arbuscular mycorrhizal fungus.</title>
        <authorList>
            <person name="Chen E.C.H."/>
            <person name="Morin E."/>
            <person name="Baudet D."/>
            <person name="Noel J."/>
            <person name="Ndikumana S."/>
            <person name="Charron P."/>
            <person name="St-Onge C."/>
            <person name="Giorgi J."/>
            <person name="Grigoriev I.V."/>
            <person name="Roux C."/>
            <person name="Martin F.M."/>
            <person name="Corradi N."/>
        </authorList>
    </citation>
    <scope>NUCLEOTIDE SEQUENCE [LARGE SCALE GENOMIC DNA]</scope>
    <source>
        <strain evidence="1 2">C2</strain>
    </source>
</reference>
<dbReference type="AlphaFoldDB" id="A0A2N1MXZ5"/>
<name>A0A2N1MXZ5_9GLOM</name>
<dbReference type="EMBL" id="LLXL01001086">
    <property type="protein sequence ID" value="PKK66486.1"/>
    <property type="molecule type" value="Genomic_DNA"/>
</dbReference>
<comment type="caution">
    <text evidence="1">The sequence shown here is derived from an EMBL/GenBank/DDBJ whole genome shotgun (WGS) entry which is preliminary data.</text>
</comment>
<evidence type="ECO:0000313" key="1">
    <source>
        <dbReference type="EMBL" id="PKK66486.1"/>
    </source>
</evidence>
<sequence length="171" mass="19736">MVDICFCDVCQKCISKLLLLNWTSGNKYIDKLRNIKYLAHGGFSTIYNKRPTTEELHQIVLFWYDYYPKDYGNKSIDIPSNEQITKNHLLSCYTSRKIEYSAKINEILSQEELSTKFIIDEKKGIINEITLLSENLACLRPKTGINCLTCISKLLQPNWTSGNLSVDKKLN</sequence>
<organism evidence="1 2">
    <name type="scientific">Rhizophagus irregularis</name>
    <dbReference type="NCBI Taxonomy" id="588596"/>
    <lineage>
        <taxon>Eukaryota</taxon>
        <taxon>Fungi</taxon>
        <taxon>Fungi incertae sedis</taxon>
        <taxon>Mucoromycota</taxon>
        <taxon>Glomeromycotina</taxon>
        <taxon>Glomeromycetes</taxon>
        <taxon>Glomerales</taxon>
        <taxon>Glomeraceae</taxon>
        <taxon>Rhizophagus</taxon>
    </lineage>
</organism>
<evidence type="ECO:0000313" key="2">
    <source>
        <dbReference type="Proteomes" id="UP000233469"/>
    </source>
</evidence>
<dbReference type="Proteomes" id="UP000233469">
    <property type="component" value="Unassembled WGS sequence"/>
</dbReference>
<proteinExistence type="predicted"/>
<accession>A0A2N1MXZ5</accession>